<reference evidence="3" key="1">
    <citation type="submission" date="2025-08" db="UniProtKB">
        <authorList>
            <consortium name="RefSeq"/>
        </authorList>
    </citation>
    <scope>IDENTIFICATION</scope>
    <source>
        <strain evidence="3">15112-1751.03</strain>
        <tissue evidence="3">Whole Adult</tissue>
    </source>
</reference>
<dbReference type="OrthoDB" id="7812354at2759"/>
<feature type="region of interest" description="Disordered" evidence="1">
    <location>
        <begin position="184"/>
        <end position="204"/>
    </location>
</feature>
<evidence type="ECO:0000313" key="3">
    <source>
        <dbReference type="RefSeq" id="XP_034114302.1"/>
    </source>
</evidence>
<name>A0A6P8ZCE7_DROAB</name>
<evidence type="ECO:0000256" key="1">
    <source>
        <dbReference type="SAM" id="MobiDB-lite"/>
    </source>
</evidence>
<dbReference type="Proteomes" id="UP000515160">
    <property type="component" value="Chromosome 2R"/>
</dbReference>
<proteinExistence type="predicted"/>
<dbReference type="GeneID" id="117574542"/>
<protein>
    <submittedName>
        <fullName evidence="3">Uncharacterized protein LOC117574542</fullName>
    </submittedName>
</protein>
<accession>A0A6P8ZCE7</accession>
<organism evidence="2 3">
    <name type="scientific">Drosophila albomicans</name>
    <name type="common">Fruit fly</name>
    <dbReference type="NCBI Taxonomy" id="7291"/>
    <lineage>
        <taxon>Eukaryota</taxon>
        <taxon>Metazoa</taxon>
        <taxon>Ecdysozoa</taxon>
        <taxon>Arthropoda</taxon>
        <taxon>Hexapoda</taxon>
        <taxon>Insecta</taxon>
        <taxon>Pterygota</taxon>
        <taxon>Neoptera</taxon>
        <taxon>Endopterygota</taxon>
        <taxon>Diptera</taxon>
        <taxon>Brachycera</taxon>
        <taxon>Muscomorpha</taxon>
        <taxon>Ephydroidea</taxon>
        <taxon>Drosophilidae</taxon>
        <taxon>Drosophila</taxon>
    </lineage>
</organism>
<sequence length="244" mass="26757">MADYRGDCFYDCNSESENGDEDSVIEHEPKKCEQIIRAVGGFSTPNFDDPLEIRQTLERVSDNSRLLLRSVGGKCDCLEHSDRHTSATFFYPATLEICARLLTDKSSACPASCRCRLRNEPVKLQLPMELNPYSGQVNMKIFQHALKAMTVVDGCYCAGAGDKRQPNAEPGTKTEKATSAKITKVPEADPGGGADGGFEHPLAPRSGAGLGSGFGFTPGGLRRYTQRHNYVHKSGRKVRWPDIL</sequence>
<keyword evidence="2" id="KW-1185">Reference proteome</keyword>
<dbReference type="AlphaFoldDB" id="A0A6P8ZCE7"/>
<dbReference type="RefSeq" id="XP_034114302.1">
    <property type="nucleotide sequence ID" value="XM_034258411.2"/>
</dbReference>
<gene>
    <name evidence="3" type="primary">LOC117574542</name>
</gene>
<evidence type="ECO:0000313" key="2">
    <source>
        <dbReference type="Proteomes" id="UP000515160"/>
    </source>
</evidence>